<feature type="domain" description="Periplasmic binding protein" evidence="4">
    <location>
        <begin position="74"/>
        <end position="329"/>
    </location>
</feature>
<accession>A0A840IEG2</accession>
<organism evidence="5 6">
    <name type="scientific">Conexibacter arvalis</name>
    <dbReference type="NCBI Taxonomy" id="912552"/>
    <lineage>
        <taxon>Bacteria</taxon>
        <taxon>Bacillati</taxon>
        <taxon>Actinomycetota</taxon>
        <taxon>Thermoleophilia</taxon>
        <taxon>Solirubrobacterales</taxon>
        <taxon>Conexibacteraceae</taxon>
        <taxon>Conexibacter</taxon>
    </lineage>
</organism>
<reference evidence="5 6" key="1">
    <citation type="submission" date="2020-08" db="EMBL/GenBank/DDBJ databases">
        <title>Genomic Encyclopedia of Archaeal and Bacterial Type Strains, Phase II (KMG-II): from individual species to whole genera.</title>
        <authorList>
            <person name="Goeker M."/>
        </authorList>
    </citation>
    <scope>NUCLEOTIDE SEQUENCE [LARGE SCALE GENOMIC DNA]</scope>
    <source>
        <strain evidence="5 6">DSM 23288</strain>
    </source>
</reference>
<evidence type="ECO:0000256" key="1">
    <source>
        <dbReference type="ARBA" id="ARBA00004196"/>
    </source>
</evidence>
<dbReference type="EMBL" id="JACHNU010000003">
    <property type="protein sequence ID" value="MBB4663196.1"/>
    <property type="molecule type" value="Genomic_DNA"/>
</dbReference>
<dbReference type="Gene3D" id="3.40.50.2300">
    <property type="match status" value="2"/>
</dbReference>
<evidence type="ECO:0000256" key="2">
    <source>
        <dbReference type="ARBA" id="ARBA00007639"/>
    </source>
</evidence>
<dbReference type="AlphaFoldDB" id="A0A840IEG2"/>
<keyword evidence="6" id="KW-1185">Reference proteome</keyword>
<comment type="subcellular location">
    <subcellularLocation>
        <location evidence="1">Cell envelope</location>
    </subcellularLocation>
</comment>
<dbReference type="RefSeq" id="WP_183342922.1">
    <property type="nucleotide sequence ID" value="NZ_JACHNU010000003.1"/>
</dbReference>
<dbReference type="Pfam" id="PF13407">
    <property type="entry name" value="Peripla_BP_4"/>
    <property type="match status" value="1"/>
</dbReference>
<name>A0A840IEG2_9ACTN</name>
<comment type="caution">
    <text evidence="5">The sequence shown here is derived from an EMBL/GenBank/DDBJ whole genome shotgun (WGS) entry which is preliminary data.</text>
</comment>
<dbReference type="InterPro" id="IPR028082">
    <property type="entry name" value="Peripla_BP_I"/>
</dbReference>
<dbReference type="PANTHER" id="PTHR46847">
    <property type="entry name" value="D-ALLOSE-BINDING PERIPLASMIC PROTEIN-RELATED"/>
    <property type="match status" value="1"/>
</dbReference>
<dbReference type="PANTHER" id="PTHR46847:SF1">
    <property type="entry name" value="D-ALLOSE-BINDING PERIPLASMIC PROTEIN-RELATED"/>
    <property type="match status" value="1"/>
</dbReference>
<sequence length="355" mass="37182">MFHLEEGVTRRVARSLLALTTAAVVTFGVAACGSSDDSSGSSGGSDGGGAAAVQTSDDVSGKKVILLTVTPQCDYCARATRAFEETAKRAGLVVEKKITNYDAAEQADQVNQAIAQRPDAIAYWPADATASIPSLNRMKAARVPVIVTNSSPGERYSDLFNAFTGPNDTRLGELAAEGLIRGLEEKNGRAEGNIFVVGGQPGSPPAIQRLEGFERTLAERAPGIRIVGNQPGNWDQTQATTAADGLFTANAGKNIVGVYAQADNMAAGVIVSAKRKGLDPRRLVIVGGNCQPEGLRNIRSGEQYSSVLQSPLDDGRLAAEAVVNVLSGRDQEHNDYLPAEVIVRENLATCAEGVG</sequence>
<dbReference type="InterPro" id="IPR025997">
    <property type="entry name" value="SBP_2_dom"/>
</dbReference>
<dbReference type="GO" id="GO:0030246">
    <property type="term" value="F:carbohydrate binding"/>
    <property type="evidence" value="ECO:0007669"/>
    <property type="project" value="UniProtKB-ARBA"/>
</dbReference>
<evidence type="ECO:0000313" key="5">
    <source>
        <dbReference type="EMBL" id="MBB4663196.1"/>
    </source>
</evidence>
<keyword evidence="3" id="KW-0732">Signal</keyword>
<gene>
    <name evidence="5" type="ORF">BDZ31_002785</name>
</gene>
<evidence type="ECO:0000259" key="4">
    <source>
        <dbReference type="Pfam" id="PF13407"/>
    </source>
</evidence>
<protein>
    <submittedName>
        <fullName evidence="5">Ribose transport system substrate-binding protein</fullName>
    </submittedName>
</protein>
<dbReference type="CDD" id="cd01536">
    <property type="entry name" value="PBP1_ABC_sugar_binding-like"/>
    <property type="match status" value="1"/>
</dbReference>
<dbReference type="Proteomes" id="UP000585272">
    <property type="component" value="Unassembled WGS sequence"/>
</dbReference>
<evidence type="ECO:0000256" key="3">
    <source>
        <dbReference type="ARBA" id="ARBA00022729"/>
    </source>
</evidence>
<proteinExistence type="inferred from homology"/>
<evidence type="ECO:0000313" key="6">
    <source>
        <dbReference type="Proteomes" id="UP000585272"/>
    </source>
</evidence>
<dbReference type="SUPFAM" id="SSF53822">
    <property type="entry name" value="Periplasmic binding protein-like I"/>
    <property type="match status" value="1"/>
</dbReference>
<dbReference type="GO" id="GO:0030313">
    <property type="term" value="C:cell envelope"/>
    <property type="evidence" value="ECO:0007669"/>
    <property type="project" value="UniProtKB-SubCell"/>
</dbReference>
<comment type="similarity">
    <text evidence="2">Belongs to the bacterial solute-binding protein 2 family.</text>
</comment>